<sequence>MDLVLRALYVPGGKILLPKPYYYSYPYNVQFAHLEIDYYELIDGKIVLEELKKKLPDARAILINSPSNPTGTLQDREVLKEIEKMAEELDIYVIADNVYRELVYVGEFYQLAGKKVISIDSFSKTYGMCGYRVGYLHSYDQQLVDKIVEIKTHASMNTNVLAQEMALAALKSPRDYIDHHLQIWSERRDMIYNGMKEMGLDLWQPEGAFYVFPKIENANKAINELYYKYQLIAYDGAWFGEPDRVRFSYALDVEKIQEGLKRLKLYLAEK</sequence>
<dbReference type="EC" id="2.6.1.-" evidence="6"/>
<evidence type="ECO:0000256" key="6">
    <source>
        <dbReference type="RuleBase" id="RU000481"/>
    </source>
</evidence>
<dbReference type="InterPro" id="IPR004839">
    <property type="entry name" value="Aminotransferase_I/II_large"/>
</dbReference>
<dbReference type="Pfam" id="PF00155">
    <property type="entry name" value="Aminotran_1_2"/>
    <property type="match status" value="1"/>
</dbReference>
<dbReference type="Gene3D" id="3.40.640.10">
    <property type="entry name" value="Type I PLP-dependent aspartate aminotransferase-like (Major domain)"/>
    <property type="match status" value="1"/>
</dbReference>
<dbReference type="InterPro" id="IPR015422">
    <property type="entry name" value="PyrdxlP-dep_Trfase_small"/>
</dbReference>
<accession>A0A0G0Q6D4</accession>
<organism evidence="8 9">
    <name type="scientific">Candidatus Falkowbacteria bacterium GW2011_GWF2_39_8</name>
    <dbReference type="NCBI Taxonomy" id="1618642"/>
    <lineage>
        <taxon>Bacteria</taxon>
        <taxon>Candidatus Falkowiibacteriota</taxon>
    </lineage>
</organism>
<name>A0A0G0Q6D4_9BACT</name>
<evidence type="ECO:0000256" key="2">
    <source>
        <dbReference type="ARBA" id="ARBA00007441"/>
    </source>
</evidence>
<feature type="domain" description="Aminotransferase class I/classII large" evidence="7">
    <location>
        <begin position="4"/>
        <end position="263"/>
    </location>
</feature>
<dbReference type="InterPro" id="IPR050596">
    <property type="entry name" value="AspAT/PAT-like"/>
</dbReference>
<dbReference type="InterPro" id="IPR015424">
    <property type="entry name" value="PyrdxlP-dep_Trfase"/>
</dbReference>
<dbReference type="InterPro" id="IPR015421">
    <property type="entry name" value="PyrdxlP-dep_Trfase_major"/>
</dbReference>
<proteinExistence type="inferred from homology"/>
<evidence type="ECO:0000256" key="5">
    <source>
        <dbReference type="ARBA" id="ARBA00022898"/>
    </source>
</evidence>
<gene>
    <name evidence="8" type="ORF">UT64_C0019G0017</name>
</gene>
<evidence type="ECO:0000259" key="7">
    <source>
        <dbReference type="Pfam" id="PF00155"/>
    </source>
</evidence>
<dbReference type="GO" id="GO:0008483">
    <property type="term" value="F:transaminase activity"/>
    <property type="evidence" value="ECO:0007669"/>
    <property type="project" value="UniProtKB-KW"/>
</dbReference>
<keyword evidence="3 6" id="KW-0032">Aminotransferase</keyword>
<evidence type="ECO:0000256" key="1">
    <source>
        <dbReference type="ARBA" id="ARBA00001933"/>
    </source>
</evidence>
<evidence type="ECO:0000313" key="8">
    <source>
        <dbReference type="EMBL" id="KKR32911.1"/>
    </source>
</evidence>
<keyword evidence="4 6" id="KW-0808">Transferase</keyword>
<keyword evidence="5" id="KW-0663">Pyridoxal phosphate</keyword>
<evidence type="ECO:0000256" key="4">
    <source>
        <dbReference type="ARBA" id="ARBA00022679"/>
    </source>
</evidence>
<protein>
    <recommendedName>
        <fullName evidence="6">Aminotransferase</fullName>
        <ecNumber evidence="6">2.6.1.-</ecNumber>
    </recommendedName>
</protein>
<dbReference type="EMBL" id="LBXO01000019">
    <property type="protein sequence ID" value="KKR32911.1"/>
    <property type="molecule type" value="Genomic_DNA"/>
</dbReference>
<evidence type="ECO:0000313" key="9">
    <source>
        <dbReference type="Proteomes" id="UP000034137"/>
    </source>
</evidence>
<comment type="cofactor">
    <cofactor evidence="1 6">
        <name>pyridoxal 5'-phosphate</name>
        <dbReference type="ChEBI" id="CHEBI:597326"/>
    </cofactor>
</comment>
<dbReference type="SUPFAM" id="SSF53383">
    <property type="entry name" value="PLP-dependent transferases"/>
    <property type="match status" value="1"/>
</dbReference>
<evidence type="ECO:0000256" key="3">
    <source>
        <dbReference type="ARBA" id="ARBA00022576"/>
    </source>
</evidence>
<dbReference type="Proteomes" id="UP000034137">
    <property type="component" value="Unassembled WGS sequence"/>
</dbReference>
<reference evidence="8 9" key="1">
    <citation type="journal article" date="2015" name="Nature">
        <title>rRNA introns, odd ribosomes, and small enigmatic genomes across a large radiation of phyla.</title>
        <authorList>
            <person name="Brown C.T."/>
            <person name="Hug L.A."/>
            <person name="Thomas B.C."/>
            <person name="Sharon I."/>
            <person name="Castelle C.J."/>
            <person name="Singh A."/>
            <person name="Wilkins M.J."/>
            <person name="Williams K.H."/>
            <person name="Banfield J.F."/>
        </authorList>
    </citation>
    <scope>NUCLEOTIDE SEQUENCE [LARGE SCALE GENOMIC DNA]</scope>
</reference>
<dbReference type="PANTHER" id="PTHR46383">
    <property type="entry name" value="ASPARTATE AMINOTRANSFERASE"/>
    <property type="match status" value="1"/>
</dbReference>
<dbReference type="GO" id="GO:0030170">
    <property type="term" value="F:pyridoxal phosphate binding"/>
    <property type="evidence" value="ECO:0007669"/>
    <property type="project" value="InterPro"/>
</dbReference>
<dbReference type="GO" id="GO:0006520">
    <property type="term" value="P:amino acid metabolic process"/>
    <property type="evidence" value="ECO:0007669"/>
    <property type="project" value="InterPro"/>
</dbReference>
<dbReference type="PROSITE" id="PS00105">
    <property type="entry name" value="AA_TRANSFER_CLASS_1"/>
    <property type="match status" value="1"/>
</dbReference>
<dbReference type="Gene3D" id="3.90.1150.10">
    <property type="entry name" value="Aspartate Aminotransferase, domain 1"/>
    <property type="match status" value="1"/>
</dbReference>
<dbReference type="AlphaFoldDB" id="A0A0G0Q6D4"/>
<dbReference type="InterPro" id="IPR004838">
    <property type="entry name" value="NHTrfase_class1_PyrdxlP-BS"/>
</dbReference>
<comment type="caution">
    <text evidence="8">The sequence shown here is derived from an EMBL/GenBank/DDBJ whole genome shotgun (WGS) entry which is preliminary data.</text>
</comment>
<dbReference type="CDD" id="cd00609">
    <property type="entry name" value="AAT_like"/>
    <property type="match status" value="1"/>
</dbReference>
<comment type="similarity">
    <text evidence="2 6">Belongs to the class-I pyridoxal-phosphate-dependent aminotransferase family.</text>
</comment>